<keyword evidence="14" id="KW-0753">Steroid metabolism</keyword>
<keyword evidence="10" id="KW-0756">Sterol biosynthesis</keyword>
<keyword evidence="17" id="KW-1185">Reference proteome</keyword>
<dbReference type="UniPathway" id="UPA00767">
    <property type="reaction ID" value="UER00751"/>
</dbReference>
<dbReference type="InterPro" id="IPR008949">
    <property type="entry name" value="Isoprenoid_synthase_dom_sf"/>
</dbReference>
<comment type="catalytic activity">
    <reaction evidence="15">
        <text>2 (2E,6E)-farnesyl diphosphate + NADH + H(+) = squalene + 2 diphosphate + NAD(+)</text>
        <dbReference type="Rhea" id="RHEA:32299"/>
        <dbReference type="ChEBI" id="CHEBI:15378"/>
        <dbReference type="ChEBI" id="CHEBI:15440"/>
        <dbReference type="ChEBI" id="CHEBI:33019"/>
        <dbReference type="ChEBI" id="CHEBI:57540"/>
        <dbReference type="ChEBI" id="CHEBI:57945"/>
        <dbReference type="ChEBI" id="CHEBI:175763"/>
        <dbReference type="EC" id="2.5.1.21"/>
    </reaction>
</comment>
<keyword evidence="11" id="KW-0443">Lipid metabolism</keyword>
<dbReference type="InterPro" id="IPR006449">
    <property type="entry name" value="Squal_synth-like"/>
</dbReference>
<accession>A0A8H7S8Q4</accession>
<keyword evidence="13" id="KW-1207">Sterol metabolism</keyword>
<evidence type="ECO:0000256" key="10">
    <source>
        <dbReference type="ARBA" id="ARBA00023011"/>
    </source>
</evidence>
<organism evidence="16 17">
    <name type="scientific">Circinella minor</name>
    <dbReference type="NCBI Taxonomy" id="1195481"/>
    <lineage>
        <taxon>Eukaryota</taxon>
        <taxon>Fungi</taxon>
        <taxon>Fungi incertae sedis</taxon>
        <taxon>Mucoromycota</taxon>
        <taxon>Mucoromycotina</taxon>
        <taxon>Mucoromycetes</taxon>
        <taxon>Mucorales</taxon>
        <taxon>Lichtheimiaceae</taxon>
        <taxon>Circinella</taxon>
    </lineage>
</organism>
<evidence type="ECO:0000256" key="11">
    <source>
        <dbReference type="ARBA" id="ARBA00023098"/>
    </source>
</evidence>
<keyword evidence="7 15" id="KW-0812">Transmembrane</keyword>
<keyword evidence="6 15" id="KW-0808">Transferase</keyword>
<dbReference type="EC" id="2.5.1.21" evidence="4 15"/>
<dbReference type="GO" id="GO:0055056">
    <property type="term" value="F:D-glucose transmembrane transporter activity"/>
    <property type="evidence" value="ECO:0007669"/>
    <property type="project" value="UniProtKB-UniRule"/>
</dbReference>
<dbReference type="PANTHER" id="PTHR11626:SF2">
    <property type="entry name" value="SQUALENE SYNTHASE"/>
    <property type="match status" value="1"/>
</dbReference>
<dbReference type="FunFam" id="1.10.600.10:FF:000003">
    <property type="entry name" value="Farnesyl-diphosphate farnesyltransferase 1"/>
    <property type="match status" value="1"/>
</dbReference>
<evidence type="ECO:0000256" key="3">
    <source>
        <dbReference type="ARBA" id="ARBA00006251"/>
    </source>
</evidence>
<comment type="function">
    <text evidence="15">Catalyzes the condensation of 2 farnesyl pyrophosphate (FPP) moieties to form squalene.</text>
</comment>
<evidence type="ECO:0000256" key="12">
    <source>
        <dbReference type="ARBA" id="ARBA00023136"/>
    </source>
</evidence>
<evidence type="ECO:0000256" key="7">
    <source>
        <dbReference type="ARBA" id="ARBA00022692"/>
    </source>
</evidence>
<dbReference type="InterPro" id="IPR002060">
    <property type="entry name" value="Squ/phyt_synthse"/>
</dbReference>
<dbReference type="GO" id="GO:0045338">
    <property type="term" value="P:farnesyl diphosphate metabolic process"/>
    <property type="evidence" value="ECO:0007669"/>
    <property type="project" value="InterPro"/>
</dbReference>
<dbReference type="Gene3D" id="1.10.600.10">
    <property type="entry name" value="Farnesyl Diphosphate Synthase"/>
    <property type="match status" value="1"/>
</dbReference>
<evidence type="ECO:0000256" key="1">
    <source>
        <dbReference type="ARBA" id="ARBA00001946"/>
    </source>
</evidence>
<dbReference type="Pfam" id="PF00494">
    <property type="entry name" value="SQS_PSY"/>
    <property type="match status" value="1"/>
</dbReference>
<dbReference type="PROSITE" id="PS01045">
    <property type="entry name" value="SQUALEN_PHYTOEN_SYN_2"/>
    <property type="match status" value="1"/>
</dbReference>
<evidence type="ECO:0000256" key="15">
    <source>
        <dbReference type="RuleBase" id="RU368088"/>
    </source>
</evidence>
<dbReference type="InterPro" id="IPR019845">
    <property type="entry name" value="Squalene/phytoene_synthase_CS"/>
</dbReference>
<evidence type="ECO:0000256" key="2">
    <source>
        <dbReference type="ARBA" id="ARBA00004370"/>
    </source>
</evidence>
<evidence type="ECO:0000256" key="14">
    <source>
        <dbReference type="ARBA" id="ARBA00023221"/>
    </source>
</evidence>
<sequence length="419" mass="48083">MLNAFAQSITRPSEIKALFTYKFAPKSENIRRHRQSLTKDENKRRCYEFLNMTSRSFAAVIQELDDQLRDAVCLFYLVLRGLDTIEDDMTLDLDRKVELLRSFDKVIYEKGWTFNESGPNEKDRELLVHFDVVIEEFLKLNPKFQQVIADITKRMGNGMADYATGEHRENTSVATIADFDLYCHYVAGLVGHGLSDLFSASNLEAPEVAANTELSNNMGLFLQKTNIIRDYREDLEEGRQFWPREIWGDYADNFSDFIKPEHQDQARACLNAMVLNVLDLVPDVLTYMQQLHNQSVFNFCAIPQVMAIATLNLVFNNMDVYKRNVKIRKGEAVELILASTSMDSVVSIFRHYVHEISKKNDARDPNFINVSMAIGKIEQWITTNIPSSDANARPQSSYLTPIIICIIAVIFLAIYQNLQ</sequence>
<comment type="subcellular location">
    <subcellularLocation>
        <location evidence="2">Membrane</location>
    </subcellularLocation>
</comment>
<dbReference type="SFLD" id="SFLDS00005">
    <property type="entry name" value="Isoprenoid_Synthase_Type_I"/>
    <property type="match status" value="1"/>
</dbReference>
<evidence type="ECO:0000256" key="6">
    <source>
        <dbReference type="ARBA" id="ARBA00022679"/>
    </source>
</evidence>
<protein>
    <recommendedName>
        <fullName evidence="4 15">Squalene synthase</fullName>
        <shortName evidence="15">SQS</shortName>
        <shortName evidence="15">SS</shortName>
        <ecNumber evidence="4 15">2.5.1.21</ecNumber>
    </recommendedName>
</protein>
<comment type="similarity">
    <text evidence="3 15">Belongs to the phytoene/squalene synthase family.</text>
</comment>
<evidence type="ECO:0000256" key="5">
    <source>
        <dbReference type="ARBA" id="ARBA00022516"/>
    </source>
</evidence>
<dbReference type="PANTHER" id="PTHR11626">
    <property type="entry name" value="FARNESYL-DIPHOSPHATE FARNESYLTRANSFERASE"/>
    <property type="match status" value="1"/>
</dbReference>
<evidence type="ECO:0000313" key="16">
    <source>
        <dbReference type="EMBL" id="KAG2223681.1"/>
    </source>
</evidence>
<dbReference type="EMBL" id="JAEPRB010000056">
    <property type="protein sequence ID" value="KAG2223681.1"/>
    <property type="molecule type" value="Genomic_DNA"/>
</dbReference>
<dbReference type="AlphaFoldDB" id="A0A8H7S8Q4"/>
<reference evidence="16 17" key="1">
    <citation type="submission" date="2020-12" db="EMBL/GenBank/DDBJ databases">
        <title>Metabolic potential, ecology and presence of endohyphal bacteria is reflected in genomic diversity of Mucoromycotina.</title>
        <authorList>
            <person name="Muszewska A."/>
            <person name="Okrasinska A."/>
            <person name="Steczkiewicz K."/>
            <person name="Drgas O."/>
            <person name="Orlowska M."/>
            <person name="Perlinska-Lenart U."/>
            <person name="Aleksandrzak-Piekarczyk T."/>
            <person name="Szatraj K."/>
            <person name="Zielenkiewicz U."/>
            <person name="Pilsyk S."/>
            <person name="Malc E."/>
            <person name="Mieczkowski P."/>
            <person name="Kruszewska J.S."/>
            <person name="Biernat P."/>
            <person name="Pawlowska J."/>
        </authorList>
    </citation>
    <scope>NUCLEOTIDE SEQUENCE [LARGE SCALE GENOMIC DNA]</scope>
    <source>
        <strain evidence="16 17">CBS 142.35</strain>
    </source>
</reference>
<evidence type="ECO:0000256" key="9">
    <source>
        <dbReference type="ARBA" id="ARBA00022989"/>
    </source>
</evidence>
<keyword evidence="8" id="KW-0752">Steroid biosynthesis</keyword>
<dbReference type="CDD" id="cd00683">
    <property type="entry name" value="Trans_IPPS_HH"/>
    <property type="match status" value="1"/>
</dbReference>
<dbReference type="PROSITE" id="PS01044">
    <property type="entry name" value="SQUALEN_PHYTOEN_SYN_1"/>
    <property type="match status" value="1"/>
</dbReference>
<dbReference type="OrthoDB" id="431150at2759"/>
<evidence type="ECO:0000256" key="8">
    <source>
        <dbReference type="ARBA" id="ARBA00022955"/>
    </source>
</evidence>
<feature type="transmembrane region" description="Helical" evidence="15">
    <location>
        <begin position="398"/>
        <end position="415"/>
    </location>
</feature>
<dbReference type="SFLD" id="SFLDG01018">
    <property type="entry name" value="Squalene/Phytoene_Synthase_Lik"/>
    <property type="match status" value="1"/>
</dbReference>
<comment type="catalytic activity">
    <reaction evidence="15">
        <text>2 (2E,6E)-farnesyl diphosphate + NADPH + H(+) = squalene + 2 diphosphate + NADP(+)</text>
        <dbReference type="Rhea" id="RHEA:32295"/>
        <dbReference type="ChEBI" id="CHEBI:15378"/>
        <dbReference type="ChEBI" id="CHEBI:15440"/>
        <dbReference type="ChEBI" id="CHEBI:33019"/>
        <dbReference type="ChEBI" id="CHEBI:57783"/>
        <dbReference type="ChEBI" id="CHEBI:58349"/>
        <dbReference type="ChEBI" id="CHEBI:175763"/>
        <dbReference type="EC" id="2.5.1.21"/>
    </reaction>
</comment>
<comment type="pathway">
    <text evidence="15">Terpene metabolism; lanosterol biosynthesis; lanosterol from farnesyl diphosphate: step 1/3.</text>
</comment>
<dbReference type="GO" id="GO:0051996">
    <property type="term" value="F:squalene synthase [NAD(P)H] activity"/>
    <property type="evidence" value="ECO:0007669"/>
    <property type="project" value="UniProtKB-UniRule"/>
</dbReference>
<name>A0A8H7S8Q4_9FUNG</name>
<feature type="transmembrane region" description="Helical" evidence="15">
    <location>
        <begin position="296"/>
        <end position="315"/>
    </location>
</feature>
<dbReference type="GO" id="GO:0005789">
    <property type="term" value="C:endoplasmic reticulum membrane"/>
    <property type="evidence" value="ECO:0007669"/>
    <property type="project" value="TreeGrafter"/>
</dbReference>
<keyword evidence="12 15" id="KW-0472">Membrane</keyword>
<dbReference type="GO" id="GO:0006696">
    <property type="term" value="P:ergosterol biosynthetic process"/>
    <property type="evidence" value="ECO:0007669"/>
    <property type="project" value="TreeGrafter"/>
</dbReference>
<dbReference type="SUPFAM" id="SSF48576">
    <property type="entry name" value="Terpenoid synthases"/>
    <property type="match status" value="1"/>
</dbReference>
<evidence type="ECO:0000256" key="13">
    <source>
        <dbReference type="ARBA" id="ARBA00023166"/>
    </source>
</evidence>
<proteinExistence type="inferred from homology"/>
<keyword evidence="5" id="KW-0444">Lipid biosynthesis</keyword>
<keyword evidence="9 15" id="KW-1133">Transmembrane helix</keyword>
<evidence type="ECO:0000256" key="4">
    <source>
        <dbReference type="ARBA" id="ARBA00012373"/>
    </source>
</evidence>
<dbReference type="InterPro" id="IPR033904">
    <property type="entry name" value="Trans_IPPS_HH"/>
</dbReference>
<dbReference type="InterPro" id="IPR044844">
    <property type="entry name" value="Trans_IPPS_euk-type"/>
</dbReference>
<dbReference type="NCBIfam" id="TIGR01559">
    <property type="entry name" value="squal_synth"/>
    <property type="match status" value="1"/>
</dbReference>
<comment type="cofactor">
    <cofactor evidence="1 15">
        <name>Mg(2+)</name>
        <dbReference type="ChEBI" id="CHEBI:18420"/>
    </cofactor>
</comment>
<gene>
    <name evidence="16" type="ORF">INT45_007259</name>
</gene>
<dbReference type="Proteomes" id="UP000646827">
    <property type="component" value="Unassembled WGS sequence"/>
</dbReference>
<evidence type="ECO:0000313" key="17">
    <source>
        <dbReference type="Proteomes" id="UP000646827"/>
    </source>
</evidence>
<comment type="caution">
    <text evidence="16">The sequence shown here is derived from an EMBL/GenBank/DDBJ whole genome shotgun (WGS) entry which is preliminary data.</text>
</comment>